<dbReference type="Gene3D" id="3.10.320.10">
    <property type="entry name" value="Class II Histocompatibility Antigen, M Beta Chain, Chain B, domain 1"/>
    <property type="match status" value="1"/>
</dbReference>
<dbReference type="SUPFAM" id="SSF54452">
    <property type="entry name" value="MHC antigen-recognition domain"/>
    <property type="match status" value="1"/>
</dbReference>
<protein>
    <submittedName>
        <fullName evidence="11">HB2L protein</fullName>
    </submittedName>
</protein>
<dbReference type="PANTHER" id="PTHR19944">
    <property type="entry name" value="MHC CLASS II-RELATED"/>
    <property type="match status" value="1"/>
</dbReference>
<comment type="subcellular location">
    <subcellularLocation>
        <location evidence="1">Membrane</location>
        <topology evidence="1">Single-pass type I membrane protein</topology>
    </subcellularLocation>
</comment>
<feature type="non-terminal residue" evidence="11">
    <location>
        <position position="1"/>
    </location>
</feature>
<dbReference type="Proteomes" id="UP000534107">
    <property type="component" value="Unassembled WGS sequence"/>
</dbReference>
<evidence type="ECO:0000313" key="11">
    <source>
        <dbReference type="EMBL" id="NXH14557.1"/>
    </source>
</evidence>
<dbReference type="EMBL" id="VWZO01008771">
    <property type="protein sequence ID" value="NXH14557.1"/>
    <property type="molecule type" value="Genomic_DNA"/>
</dbReference>
<keyword evidence="6" id="KW-0472">Membrane</keyword>
<keyword evidence="4" id="KW-1133">Transmembrane helix</keyword>
<gene>
    <name evidence="11" type="primary">Hb2l_4</name>
    <name evidence="11" type="ORF">BUCCAP_R15813</name>
</gene>
<keyword evidence="5" id="KW-1064">Adaptive immunity</keyword>
<keyword evidence="12" id="KW-1185">Reference proteome</keyword>
<dbReference type="PANTHER" id="PTHR19944:SF99">
    <property type="entry name" value="HLA CLASS II HISTOCOMPATIBILITY ANTIGEN, DRB1 BETA CHAIN"/>
    <property type="match status" value="1"/>
</dbReference>
<dbReference type="InterPro" id="IPR011162">
    <property type="entry name" value="MHC_I/II-like_Ag-recog"/>
</dbReference>
<proteinExistence type="predicted"/>
<feature type="non-terminal residue" evidence="11">
    <location>
        <position position="93"/>
    </location>
</feature>
<evidence type="ECO:0000256" key="3">
    <source>
        <dbReference type="ARBA" id="ARBA00022859"/>
    </source>
</evidence>
<evidence type="ECO:0000256" key="2">
    <source>
        <dbReference type="ARBA" id="ARBA00022692"/>
    </source>
</evidence>
<dbReference type="SMART" id="SM00921">
    <property type="entry name" value="MHC_II_beta"/>
    <property type="match status" value="1"/>
</dbReference>
<evidence type="ECO:0000313" key="12">
    <source>
        <dbReference type="Proteomes" id="UP000534107"/>
    </source>
</evidence>
<evidence type="ECO:0000256" key="6">
    <source>
        <dbReference type="ARBA" id="ARBA00023136"/>
    </source>
</evidence>
<evidence type="ECO:0000259" key="10">
    <source>
        <dbReference type="SMART" id="SM00921"/>
    </source>
</evidence>
<feature type="domain" description="MHC class II beta chain N-terminal" evidence="10">
    <location>
        <begin position="13"/>
        <end position="87"/>
    </location>
</feature>
<keyword evidence="7" id="KW-1015">Disulfide bond</keyword>
<evidence type="ECO:0000256" key="9">
    <source>
        <dbReference type="ARBA" id="ARBA00023182"/>
    </source>
</evidence>
<dbReference type="FunFam" id="3.10.320.10:FF:000001">
    <property type="entry name" value="HLA class II histocompatibility antigen, DRB1-1 beta chain"/>
    <property type="match status" value="1"/>
</dbReference>
<evidence type="ECO:0000256" key="5">
    <source>
        <dbReference type="ARBA" id="ARBA00023130"/>
    </source>
</evidence>
<name>A0A7K9HLC7_9PICI</name>
<reference evidence="11 12" key="1">
    <citation type="submission" date="2019-09" db="EMBL/GenBank/DDBJ databases">
        <title>Bird 10,000 Genomes (B10K) Project - Family phase.</title>
        <authorList>
            <person name="Zhang G."/>
        </authorList>
    </citation>
    <scope>NUCLEOTIDE SEQUENCE [LARGE SCALE GENOMIC DNA]</scope>
    <source>
        <strain evidence="11">B10K-DU-001-16</strain>
        <tissue evidence="11">Muscle</tissue>
    </source>
</reference>
<evidence type="ECO:0000256" key="7">
    <source>
        <dbReference type="ARBA" id="ARBA00023157"/>
    </source>
</evidence>
<sequence length="93" mass="10839">PPPAGFFQGMNMCECHFLNSTEQVRFLDKYIYNREQLLHFDSDVGIYVGDTPWGDKQAKIWNSDPDLLENERAQVDTYCRNNYMVATPSVTER</sequence>
<dbReference type="InterPro" id="IPR014745">
    <property type="entry name" value="MHC_II_a/b_N"/>
</dbReference>
<dbReference type="OrthoDB" id="10043043at2759"/>
<keyword evidence="3" id="KW-0391">Immunity</keyword>
<evidence type="ECO:0000256" key="8">
    <source>
        <dbReference type="ARBA" id="ARBA00023180"/>
    </source>
</evidence>
<dbReference type="GO" id="GO:0002250">
    <property type="term" value="P:adaptive immune response"/>
    <property type="evidence" value="ECO:0007669"/>
    <property type="project" value="UniProtKB-KW"/>
</dbReference>
<dbReference type="GO" id="GO:0002504">
    <property type="term" value="P:antigen processing and presentation of peptide or polysaccharide antigen via MHC class II"/>
    <property type="evidence" value="ECO:0007669"/>
    <property type="project" value="UniProtKB-KW"/>
</dbReference>
<organism evidence="11 12">
    <name type="scientific">Bucco capensis</name>
    <name type="common">collared puffbird</name>
    <dbReference type="NCBI Taxonomy" id="135168"/>
    <lineage>
        <taxon>Eukaryota</taxon>
        <taxon>Metazoa</taxon>
        <taxon>Chordata</taxon>
        <taxon>Craniata</taxon>
        <taxon>Vertebrata</taxon>
        <taxon>Euteleostomi</taxon>
        <taxon>Archelosauria</taxon>
        <taxon>Archosauria</taxon>
        <taxon>Dinosauria</taxon>
        <taxon>Saurischia</taxon>
        <taxon>Theropoda</taxon>
        <taxon>Coelurosauria</taxon>
        <taxon>Aves</taxon>
        <taxon>Neognathae</taxon>
        <taxon>Neoaves</taxon>
        <taxon>Telluraves</taxon>
        <taxon>Coraciimorphae</taxon>
        <taxon>Piciformes</taxon>
        <taxon>Bucconidae</taxon>
        <taxon>Bucco</taxon>
    </lineage>
</organism>
<dbReference type="InterPro" id="IPR000353">
    <property type="entry name" value="MHC_II_b_N"/>
</dbReference>
<keyword evidence="9" id="KW-0491">MHC II</keyword>
<dbReference type="Pfam" id="PF00969">
    <property type="entry name" value="MHC_II_beta"/>
    <property type="match status" value="1"/>
</dbReference>
<accession>A0A7K9HLC7</accession>
<dbReference type="GO" id="GO:0042613">
    <property type="term" value="C:MHC class II protein complex"/>
    <property type="evidence" value="ECO:0007669"/>
    <property type="project" value="UniProtKB-KW"/>
</dbReference>
<evidence type="ECO:0000256" key="4">
    <source>
        <dbReference type="ARBA" id="ARBA00022989"/>
    </source>
</evidence>
<comment type="caution">
    <text evidence="11">The sequence shown here is derived from an EMBL/GenBank/DDBJ whole genome shotgun (WGS) entry which is preliminary data.</text>
</comment>
<dbReference type="AlphaFoldDB" id="A0A7K9HLC7"/>
<keyword evidence="8" id="KW-0325">Glycoprotein</keyword>
<evidence type="ECO:0000256" key="1">
    <source>
        <dbReference type="ARBA" id="ARBA00004479"/>
    </source>
</evidence>
<dbReference type="InterPro" id="IPR050160">
    <property type="entry name" value="MHC/Immunoglobulin"/>
</dbReference>
<keyword evidence="2" id="KW-0812">Transmembrane</keyword>